<dbReference type="SUPFAM" id="SSF49373">
    <property type="entry name" value="Invasin/intimin cell-adhesion fragments"/>
    <property type="match status" value="2"/>
</dbReference>
<accession>A0A1S8LA51</accession>
<dbReference type="KEGG" id="crw:CROST_018750"/>
<dbReference type="Proteomes" id="UP000190951">
    <property type="component" value="Chromosome"/>
</dbReference>
<dbReference type="InterPro" id="IPR008964">
    <property type="entry name" value="Invasin/intimin_cell_adhesion"/>
</dbReference>
<dbReference type="Gene3D" id="2.60.40.1080">
    <property type="match status" value="2"/>
</dbReference>
<protein>
    <submittedName>
        <fullName evidence="1">Uncharacterized protein</fullName>
    </submittedName>
</protein>
<sequence length="358" mass="38775">MKSKFKVYLTAFLIVILGCFTSVYADTTNDGTEVGNVNLNNTTDNSAKVGNQLSHPEIGWKRYDDTNKNIDYKGDWLEQDHQYFLNNKYIYTNADNDTVSFNFVGTKLRIIGSIDVGRPNFIVKIDDKTYNATENGDLCYESIVFQELNLTNKEHKVTVTVPTITRGNVGYFILDAIDIDSTGYLVDPSATVATGITLDNTSLNMNVGDINTLTAAVTPDNATNKTLTWTSSDPSTAFVSNTGKIKALKPGKVTITAATIDGSNLKASCEVTINKMANSITLNKDVDDLLVGETDKLISLVSPDDATVKDVIWTSSDPAVISVDNNGNITALKSGNALIKATVQDGSGLHAQCRITVQ</sequence>
<reference evidence="1 2" key="1">
    <citation type="submission" date="2022-04" db="EMBL/GenBank/DDBJ databases">
        <title>Genome sequence of C. roseum typestrain.</title>
        <authorList>
            <person name="Poehlein A."/>
            <person name="Schoch T."/>
            <person name="Duerre P."/>
            <person name="Daniel R."/>
        </authorList>
    </citation>
    <scope>NUCLEOTIDE SEQUENCE [LARGE SCALE GENOMIC DNA]</scope>
    <source>
        <strain evidence="1 2">DSM 7320</strain>
    </source>
</reference>
<name>A0A1S8LA51_9CLOT</name>
<dbReference type="EMBL" id="CP096983">
    <property type="protein sequence ID" value="URZ11158.1"/>
    <property type="molecule type" value="Genomic_DNA"/>
</dbReference>
<proteinExistence type="predicted"/>
<dbReference type="Pfam" id="PF02368">
    <property type="entry name" value="Big_2"/>
    <property type="match status" value="2"/>
</dbReference>
<dbReference type="InterPro" id="IPR003343">
    <property type="entry name" value="Big_2"/>
</dbReference>
<keyword evidence="2" id="KW-1185">Reference proteome</keyword>
<evidence type="ECO:0000313" key="2">
    <source>
        <dbReference type="Proteomes" id="UP000190951"/>
    </source>
</evidence>
<dbReference type="AlphaFoldDB" id="A0A1S8LA51"/>
<dbReference type="STRING" id="84029.CROST_14310"/>
<dbReference type="Gene3D" id="2.60.120.260">
    <property type="entry name" value="Galactose-binding domain-like"/>
    <property type="match status" value="1"/>
</dbReference>
<dbReference type="SMART" id="SM00635">
    <property type="entry name" value="BID_2"/>
    <property type="match status" value="2"/>
</dbReference>
<dbReference type="PROSITE" id="PS51257">
    <property type="entry name" value="PROKAR_LIPOPROTEIN"/>
    <property type="match status" value="1"/>
</dbReference>
<evidence type="ECO:0000313" key="1">
    <source>
        <dbReference type="EMBL" id="URZ11158.1"/>
    </source>
</evidence>
<dbReference type="RefSeq" id="WP_077836141.1">
    <property type="nucleotide sequence ID" value="NZ_CP096983.1"/>
</dbReference>
<gene>
    <name evidence="1" type="ORF">CROST_018750</name>
</gene>
<organism evidence="1 2">
    <name type="scientific">Clostridium felsineum</name>
    <dbReference type="NCBI Taxonomy" id="36839"/>
    <lineage>
        <taxon>Bacteria</taxon>
        <taxon>Bacillati</taxon>
        <taxon>Bacillota</taxon>
        <taxon>Clostridia</taxon>
        <taxon>Eubacteriales</taxon>
        <taxon>Clostridiaceae</taxon>
        <taxon>Clostridium</taxon>
    </lineage>
</organism>